<reference evidence="2" key="1">
    <citation type="submission" date="2021-01" db="EMBL/GenBank/DDBJ databases">
        <title>Whole genome shotgun sequence of Planosporangium flavigriseum NBRC 105377.</title>
        <authorList>
            <person name="Komaki H."/>
            <person name="Tamura T."/>
        </authorList>
    </citation>
    <scope>NUCLEOTIDE SEQUENCE</scope>
    <source>
        <strain evidence="2">NBRC 105377</strain>
    </source>
</reference>
<evidence type="ECO:0000313" key="3">
    <source>
        <dbReference type="Proteomes" id="UP000653674"/>
    </source>
</evidence>
<gene>
    <name evidence="2" type="ORF">Pfl04_41460</name>
</gene>
<name>A0A8J3LPW8_9ACTN</name>
<dbReference type="AlphaFoldDB" id="A0A8J3LPW8"/>
<sequence>MGYDIIITSAARHKTGADKEAVARDFAAAWQPAAARGTKIIVVADNPGVSGSALQCVTRLGFSVKKDNCATPVREAFAVVDPLLKASTLVKGASLVDLRSFYCDASSCPMVIGNVIAYQDTVGHITGTFSQTLGPYLADAIKRAARLR</sequence>
<evidence type="ECO:0000259" key="1">
    <source>
        <dbReference type="Pfam" id="PF19040"/>
    </source>
</evidence>
<dbReference type="RefSeq" id="WP_168079281.1">
    <property type="nucleotide sequence ID" value="NZ_BAAAQJ010000004.1"/>
</dbReference>
<dbReference type="Proteomes" id="UP000653674">
    <property type="component" value="Unassembled WGS sequence"/>
</dbReference>
<proteinExistence type="predicted"/>
<keyword evidence="3" id="KW-1185">Reference proteome</keyword>
<accession>A0A8J3LPW8</accession>
<organism evidence="2 3">
    <name type="scientific">Planosporangium flavigriseum</name>
    <dbReference type="NCBI Taxonomy" id="373681"/>
    <lineage>
        <taxon>Bacteria</taxon>
        <taxon>Bacillati</taxon>
        <taxon>Actinomycetota</taxon>
        <taxon>Actinomycetes</taxon>
        <taxon>Micromonosporales</taxon>
        <taxon>Micromonosporaceae</taxon>
        <taxon>Planosporangium</taxon>
    </lineage>
</organism>
<comment type="caution">
    <text evidence="2">The sequence shown here is derived from an EMBL/GenBank/DDBJ whole genome shotgun (WGS) entry which is preliminary data.</text>
</comment>
<evidence type="ECO:0000313" key="2">
    <source>
        <dbReference type="EMBL" id="GIG75742.1"/>
    </source>
</evidence>
<protein>
    <recommendedName>
        <fullName evidence="1">SGNH domain-containing protein</fullName>
    </recommendedName>
</protein>
<dbReference type="InterPro" id="IPR043968">
    <property type="entry name" value="SGNH"/>
</dbReference>
<dbReference type="Pfam" id="PF19040">
    <property type="entry name" value="SGNH"/>
    <property type="match status" value="1"/>
</dbReference>
<feature type="domain" description="SGNH" evidence="1">
    <location>
        <begin position="20"/>
        <end position="138"/>
    </location>
</feature>
<dbReference type="EMBL" id="BONU01000036">
    <property type="protein sequence ID" value="GIG75742.1"/>
    <property type="molecule type" value="Genomic_DNA"/>
</dbReference>